<accession>A0A0G0GGW2</accession>
<reference evidence="1 2" key="1">
    <citation type="journal article" date="2015" name="Nature">
        <title>rRNA introns, odd ribosomes, and small enigmatic genomes across a large radiation of phyla.</title>
        <authorList>
            <person name="Brown C.T."/>
            <person name="Hug L.A."/>
            <person name="Thomas B.C."/>
            <person name="Sharon I."/>
            <person name="Castelle C.J."/>
            <person name="Singh A."/>
            <person name="Wilkins M.J."/>
            <person name="Williams K.H."/>
            <person name="Banfield J.F."/>
        </authorList>
    </citation>
    <scope>NUCLEOTIDE SEQUENCE [LARGE SCALE GENOMIC DNA]</scope>
</reference>
<comment type="caution">
    <text evidence="1">The sequence shown here is derived from an EMBL/GenBank/DDBJ whole genome shotgun (WGS) entry which is preliminary data.</text>
</comment>
<gene>
    <name evidence="1" type="ORF">US40_C0009G0021</name>
</gene>
<evidence type="ECO:0008006" key="3">
    <source>
        <dbReference type="Google" id="ProtNLM"/>
    </source>
</evidence>
<dbReference type="InterPro" id="IPR023214">
    <property type="entry name" value="HAD_sf"/>
</dbReference>
<name>A0A0G0GGW2_9BACT</name>
<dbReference type="PANTHER" id="PTHR43434">
    <property type="entry name" value="PHOSPHOGLYCOLATE PHOSPHATASE"/>
    <property type="match status" value="1"/>
</dbReference>
<dbReference type="Proteomes" id="UP000034917">
    <property type="component" value="Unassembled WGS sequence"/>
</dbReference>
<evidence type="ECO:0000313" key="2">
    <source>
        <dbReference type="Proteomes" id="UP000034917"/>
    </source>
</evidence>
<dbReference type="InterPro" id="IPR036412">
    <property type="entry name" value="HAD-like_sf"/>
</dbReference>
<dbReference type="SFLD" id="SFLDS00003">
    <property type="entry name" value="Haloacid_Dehalogenase"/>
    <property type="match status" value="1"/>
</dbReference>
<dbReference type="GO" id="GO:0006281">
    <property type="term" value="P:DNA repair"/>
    <property type="evidence" value="ECO:0007669"/>
    <property type="project" value="TreeGrafter"/>
</dbReference>
<dbReference type="PANTHER" id="PTHR43434:SF1">
    <property type="entry name" value="PHOSPHOGLYCOLATE PHOSPHATASE"/>
    <property type="match status" value="1"/>
</dbReference>
<organism evidence="1 2">
    <name type="scientific">Candidatus Roizmanbacteria bacterium GW2011_GWC2_37_13</name>
    <dbReference type="NCBI Taxonomy" id="1618486"/>
    <lineage>
        <taxon>Bacteria</taxon>
        <taxon>Candidatus Roizmaniibacteriota</taxon>
    </lineage>
</organism>
<protein>
    <recommendedName>
        <fullName evidence="3">HAD family hydrolase</fullName>
    </recommendedName>
</protein>
<sequence>MILPKVLLFDLDETIVFSEEMKAKAWSDILKVFGFCWEKENTDGLTSISEELRPATGLSPHDFIKNLIENLSLLYRTINLYGENLSPEEVEYRKNLSHLLLDPEKLEKMIGIMKDYWTFSLVEQAKLFAIEDKIKEVPGAAETIKKVREKGYRIGIITQAPIQYAEEVLAYLGLIDRDDRSNDIIDVVVSGDMVEKPKPDPESLILATDLIFQKVAVEAEERRTGTKLPAKQKVEVQDSVHRHYFGPEEAVFPNPVAIIGDSLADIEAGREYPRISTIRKILINTRNLSPADIKDINPDFTINHFEELLPRLEGTAGRKIEKR</sequence>
<dbReference type="InterPro" id="IPR050155">
    <property type="entry name" value="HAD-like_hydrolase_sf"/>
</dbReference>
<dbReference type="SUPFAM" id="SSF56784">
    <property type="entry name" value="HAD-like"/>
    <property type="match status" value="1"/>
</dbReference>
<evidence type="ECO:0000313" key="1">
    <source>
        <dbReference type="EMBL" id="KKQ25315.1"/>
    </source>
</evidence>
<dbReference type="Pfam" id="PF00702">
    <property type="entry name" value="Hydrolase"/>
    <property type="match status" value="1"/>
</dbReference>
<proteinExistence type="predicted"/>
<dbReference type="AlphaFoldDB" id="A0A0G0GGW2"/>
<dbReference type="EMBL" id="LBSV01000009">
    <property type="protein sequence ID" value="KKQ25315.1"/>
    <property type="molecule type" value="Genomic_DNA"/>
</dbReference>
<dbReference type="GO" id="GO:0008967">
    <property type="term" value="F:phosphoglycolate phosphatase activity"/>
    <property type="evidence" value="ECO:0007669"/>
    <property type="project" value="TreeGrafter"/>
</dbReference>
<dbReference type="Gene3D" id="3.40.50.1000">
    <property type="entry name" value="HAD superfamily/HAD-like"/>
    <property type="match status" value="1"/>
</dbReference>
<dbReference type="SFLD" id="SFLDG01129">
    <property type="entry name" value="C1.5:_HAD__Beta-PGM__Phosphata"/>
    <property type="match status" value="1"/>
</dbReference>